<dbReference type="Pfam" id="PF01202">
    <property type="entry name" value="SKI"/>
    <property type="match status" value="1"/>
</dbReference>
<dbReference type="InterPro" id="IPR031322">
    <property type="entry name" value="Shikimate/glucono_kinase"/>
</dbReference>
<dbReference type="GO" id="GO:0003855">
    <property type="term" value="F:3-dehydroquinate dehydratase activity"/>
    <property type="evidence" value="ECO:0007669"/>
    <property type="project" value="InterPro"/>
</dbReference>
<dbReference type="GO" id="GO:0005524">
    <property type="term" value="F:ATP binding"/>
    <property type="evidence" value="ECO:0007669"/>
    <property type="project" value="UniProtKB-KW"/>
</dbReference>
<dbReference type="InterPro" id="IPR001381">
    <property type="entry name" value="DHquinase_I"/>
</dbReference>
<dbReference type="Proteomes" id="UP000553632">
    <property type="component" value="Unassembled WGS sequence"/>
</dbReference>
<keyword evidence="2" id="KW-0547">Nucleotide-binding</keyword>
<evidence type="ECO:0000256" key="1">
    <source>
        <dbReference type="ARBA" id="ARBA00022679"/>
    </source>
</evidence>
<dbReference type="InterPro" id="IPR013785">
    <property type="entry name" value="Aldolase_TIM"/>
</dbReference>
<evidence type="ECO:0000256" key="3">
    <source>
        <dbReference type="ARBA" id="ARBA00022777"/>
    </source>
</evidence>
<accession>A0A7J6N4E8</accession>
<evidence type="ECO:0000313" key="5">
    <source>
        <dbReference type="EMBL" id="KAF4678792.1"/>
    </source>
</evidence>
<dbReference type="Gene3D" id="3.20.20.70">
    <property type="entry name" value="Aldolase class I"/>
    <property type="match status" value="1"/>
</dbReference>
<evidence type="ECO:0000256" key="4">
    <source>
        <dbReference type="ARBA" id="ARBA00022840"/>
    </source>
</evidence>
<protein>
    <submittedName>
        <fullName evidence="5">Uncharacterized protein</fullName>
    </submittedName>
</protein>
<feature type="non-terminal residue" evidence="5">
    <location>
        <position position="1"/>
    </location>
</feature>
<organism evidence="5 6">
    <name type="scientific">Perkinsus olseni</name>
    <name type="common">Perkinsus atlanticus</name>
    <dbReference type="NCBI Taxonomy" id="32597"/>
    <lineage>
        <taxon>Eukaryota</taxon>
        <taxon>Sar</taxon>
        <taxon>Alveolata</taxon>
        <taxon>Perkinsozoa</taxon>
        <taxon>Perkinsea</taxon>
        <taxon>Perkinsida</taxon>
        <taxon>Perkinsidae</taxon>
        <taxon>Perkinsus</taxon>
    </lineage>
</organism>
<dbReference type="Gene3D" id="3.40.50.300">
    <property type="entry name" value="P-loop containing nucleotide triphosphate hydrolases"/>
    <property type="match status" value="1"/>
</dbReference>
<evidence type="ECO:0000256" key="2">
    <source>
        <dbReference type="ARBA" id="ARBA00022741"/>
    </source>
</evidence>
<dbReference type="Pfam" id="PF01487">
    <property type="entry name" value="DHquinase_I"/>
    <property type="match status" value="1"/>
</dbReference>
<keyword evidence="4" id="KW-0067">ATP-binding</keyword>
<sequence length="230" mass="25479">FVKQQGWKEFRKAELQLLRSILEDDGSRCIVSCGGGIVELPQAVSILAQQRYVVWLRMDEDDVVAANTGPDGKPAYGEPVEHVYGRRRDKFAEASHYEIHLPRRPAAVDLLPGHVASCRSMAVSLLEAWLKRVDLLGNDGRPPLPGKYSTFTCLTLPSYDVVKGRDADLEGSSAVEVRLDLLKDPADSVRQLQFASIAAGELPIIATLRSASEGGKFDESDERYWDLIQQ</sequence>
<keyword evidence="3" id="KW-0418">Kinase</keyword>
<proteinExistence type="predicted"/>
<reference evidence="5 6" key="1">
    <citation type="submission" date="2020-04" db="EMBL/GenBank/DDBJ databases">
        <title>Perkinsus olseni comparative genomics.</title>
        <authorList>
            <person name="Bogema D.R."/>
        </authorList>
    </citation>
    <scope>NUCLEOTIDE SEQUENCE [LARGE SCALE GENOMIC DNA]</scope>
    <source>
        <strain evidence="5 6">ATCC PRA-207</strain>
    </source>
</reference>
<comment type="caution">
    <text evidence="5">The sequence shown here is derived from an EMBL/GenBank/DDBJ whole genome shotgun (WGS) entry which is preliminary data.</text>
</comment>
<dbReference type="AlphaFoldDB" id="A0A7J6N4E8"/>
<evidence type="ECO:0000313" key="6">
    <source>
        <dbReference type="Proteomes" id="UP000553632"/>
    </source>
</evidence>
<name>A0A7J6N4E8_PEROL</name>
<dbReference type="GO" id="GO:0016301">
    <property type="term" value="F:kinase activity"/>
    <property type="evidence" value="ECO:0007669"/>
    <property type="project" value="UniProtKB-KW"/>
</dbReference>
<dbReference type="SUPFAM" id="SSF51569">
    <property type="entry name" value="Aldolase"/>
    <property type="match status" value="1"/>
</dbReference>
<dbReference type="PROSITE" id="PS01128">
    <property type="entry name" value="SHIKIMATE_KINASE"/>
    <property type="match status" value="1"/>
</dbReference>
<dbReference type="InterPro" id="IPR027417">
    <property type="entry name" value="P-loop_NTPase"/>
</dbReference>
<keyword evidence="6" id="KW-1185">Reference proteome</keyword>
<keyword evidence="1" id="KW-0808">Transferase</keyword>
<feature type="non-terminal residue" evidence="5">
    <location>
        <position position="230"/>
    </location>
</feature>
<dbReference type="InterPro" id="IPR023000">
    <property type="entry name" value="Shikimate_kinase_CS"/>
</dbReference>
<gene>
    <name evidence="5" type="ORF">FOZ63_008866</name>
</gene>
<dbReference type="EMBL" id="JABANO010041416">
    <property type="protein sequence ID" value="KAF4678792.1"/>
    <property type="molecule type" value="Genomic_DNA"/>
</dbReference>